<organism evidence="2 3">
    <name type="scientific">Colletotrichum kahawae</name>
    <name type="common">Coffee berry disease fungus</name>
    <dbReference type="NCBI Taxonomy" id="34407"/>
    <lineage>
        <taxon>Eukaryota</taxon>
        <taxon>Fungi</taxon>
        <taxon>Dikarya</taxon>
        <taxon>Ascomycota</taxon>
        <taxon>Pezizomycotina</taxon>
        <taxon>Sordariomycetes</taxon>
        <taxon>Hypocreomycetidae</taxon>
        <taxon>Glomerellales</taxon>
        <taxon>Glomerellaceae</taxon>
        <taxon>Colletotrichum</taxon>
        <taxon>Colletotrichum gloeosporioides species complex</taxon>
    </lineage>
</organism>
<keyword evidence="1" id="KW-0472">Membrane</keyword>
<evidence type="ECO:0000313" key="2">
    <source>
        <dbReference type="EMBL" id="KAK2729509.1"/>
    </source>
</evidence>
<dbReference type="AlphaFoldDB" id="A0AAE0CXX7"/>
<gene>
    <name evidence="2" type="ORF">CKAH01_02483</name>
</gene>
<reference evidence="2" key="1">
    <citation type="submission" date="2023-02" db="EMBL/GenBank/DDBJ databases">
        <title>Colletotrichum kahawae CIFC_Que2 genome sequencing and assembly.</title>
        <authorList>
            <person name="Baroncelli R."/>
        </authorList>
    </citation>
    <scope>NUCLEOTIDE SEQUENCE</scope>
    <source>
        <strain evidence="2">CIFC_Que2</strain>
    </source>
</reference>
<evidence type="ECO:0000313" key="3">
    <source>
        <dbReference type="Proteomes" id="UP001281614"/>
    </source>
</evidence>
<dbReference type="EMBL" id="VYYT01000776">
    <property type="protein sequence ID" value="KAK2729509.1"/>
    <property type="molecule type" value="Genomic_DNA"/>
</dbReference>
<feature type="transmembrane region" description="Helical" evidence="1">
    <location>
        <begin position="25"/>
        <end position="52"/>
    </location>
</feature>
<name>A0AAE0CXX7_COLKA</name>
<keyword evidence="1" id="KW-1133">Transmembrane helix</keyword>
<keyword evidence="3" id="KW-1185">Reference proteome</keyword>
<sequence>MFIMDSQESSCALLSSLIPPPLHQYFTVAVFASGIGWNSFTHLFLGLLNVLFPRRRKFPSPIFPSSPPLSLSQTTLPLKMVYRGQFSNFIPSNGE</sequence>
<keyword evidence="1" id="KW-0812">Transmembrane</keyword>
<comment type="caution">
    <text evidence="2">The sequence shown here is derived from an EMBL/GenBank/DDBJ whole genome shotgun (WGS) entry which is preliminary data.</text>
</comment>
<accession>A0AAE0CXX7</accession>
<protein>
    <submittedName>
        <fullName evidence="2">Uncharacterized protein</fullName>
    </submittedName>
</protein>
<dbReference type="Proteomes" id="UP001281614">
    <property type="component" value="Unassembled WGS sequence"/>
</dbReference>
<evidence type="ECO:0000256" key="1">
    <source>
        <dbReference type="SAM" id="Phobius"/>
    </source>
</evidence>
<proteinExistence type="predicted"/>